<accession>A0A317XEH2</accession>
<evidence type="ECO:0000313" key="2">
    <source>
        <dbReference type="Proteomes" id="UP000246740"/>
    </source>
</evidence>
<proteinExistence type="predicted"/>
<dbReference type="InParanoid" id="A0A317XEH2"/>
<sequence length="97" mass="11313">MPMRPHLRANICRTLNLHPRPSPMVFPSFRTLHSKTSLYPHLHLHLHLHIVLLLSLVCRVLWLFCNIIPNLVLSSFTLHFAACTLQLGEEEWGSIEW</sequence>
<protein>
    <submittedName>
        <fullName evidence="1">Uncharacterized protein</fullName>
    </submittedName>
</protein>
<organism evidence="1 2">
    <name type="scientific">Testicularia cyperi</name>
    <dbReference type="NCBI Taxonomy" id="1882483"/>
    <lineage>
        <taxon>Eukaryota</taxon>
        <taxon>Fungi</taxon>
        <taxon>Dikarya</taxon>
        <taxon>Basidiomycota</taxon>
        <taxon>Ustilaginomycotina</taxon>
        <taxon>Ustilaginomycetes</taxon>
        <taxon>Ustilaginales</taxon>
        <taxon>Anthracoideaceae</taxon>
        <taxon>Testicularia</taxon>
    </lineage>
</organism>
<keyword evidence="2" id="KW-1185">Reference proteome</keyword>
<dbReference type="EMBL" id="KZ819242">
    <property type="protein sequence ID" value="PWY96899.1"/>
    <property type="molecule type" value="Genomic_DNA"/>
</dbReference>
<reference evidence="1 2" key="1">
    <citation type="journal article" date="2018" name="Mol. Biol. Evol.">
        <title>Broad Genomic Sampling Reveals a Smut Pathogenic Ancestry of the Fungal Clade Ustilaginomycotina.</title>
        <authorList>
            <person name="Kijpornyongpan T."/>
            <person name="Mondo S.J."/>
            <person name="Barry K."/>
            <person name="Sandor L."/>
            <person name="Lee J."/>
            <person name="Lipzen A."/>
            <person name="Pangilinan J."/>
            <person name="LaButti K."/>
            <person name="Hainaut M."/>
            <person name="Henrissat B."/>
            <person name="Grigoriev I.V."/>
            <person name="Spatafora J.W."/>
            <person name="Aime M.C."/>
        </authorList>
    </citation>
    <scope>NUCLEOTIDE SEQUENCE [LARGE SCALE GENOMIC DNA]</scope>
    <source>
        <strain evidence="1 2">MCA 3645</strain>
    </source>
</reference>
<name>A0A317XEH2_9BASI</name>
<evidence type="ECO:0000313" key="1">
    <source>
        <dbReference type="EMBL" id="PWY96899.1"/>
    </source>
</evidence>
<gene>
    <name evidence="1" type="ORF">BCV70DRAFT_102348</name>
</gene>
<dbReference type="Proteomes" id="UP000246740">
    <property type="component" value="Unassembled WGS sequence"/>
</dbReference>
<dbReference type="AlphaFoldDB" id="A0A317XEH2"/>